<dbReference type="InterPro" id="IPR017853">
    <property type="entry name" value="GH"/>
</dbReference>
<gene>
    <name evidence="2" type="ORF">WH87_07090</name>
</gene>
<evidence type="ECO:0000313" key="2">
    <source>
        <dbReference type="EMBL" id="KKC38689.1"/>
    </source>
</evidence>
<dbReference type="PANTHER" id="PTHR35273">
    <property type="entry name" value="ALPHA-1,4 POLYGALACTOSAMINIDASE, PUTATIVE (AFU_ORTHOLOGUE AFUA_3G07890)-RELATED"/>
    <property type="match status" value="1"/>
</dbReference>
<proteinExistence type="predicted"/>
<accession>A0A0F5QF97</accession>
<reference evidence="2 3" key="1">
    <citation type="submission" date="2015-03" db="EMBL/GenBank/DDBJ databases">
        <authorList>
            <person name="Lepp D."/>
            <person name="Hassan Y.I."/>
            <person name="Li X.-Z."/>
            <person name="Zhou T."/>
        </authorList>
    </citation>
    <scope>NUCLEOTIDE SEQUENCE [LARGE SCALE GENOMIC DNA]</scope>
    <source>
        <strain evidence="2 3">E84</strain>
    </source>
</reference>
<dbReference type="Gene3D" id="3.20.20.70">
    <property type="entry name" value="Aldolase class I"/>
    <property type="match status" value="1"/>
</dbReference>
<dbReference type="Pfam" id="PF03537">
    <property type="entry name" value="Glyco_hydro_114"/>
    <property type="match status" value="1"/>
</dbReference>
<dbReference type="SUPFAM" id="SSF51445">
    <property type="entry name" value="(Trans)glycosidases"/>
    <property type="match status" value="1"/>
</dbReference>
<protein>
    <recommendedName>
        <fullName evidence="1">Glycoside-hydrolase family GH114 TIM-barrel domain-containing protein</fullName>
    </recommendedName>
</protein>
<comment type="caution">
    <text evidence="2">The sequence shown here is derived from an EMBL/GenBank/DDBJ whole genome shotgun (WGS) entry which is preliminary data.</text>
</comment>
<dbReference type="PATRIC" id="fig|1293439.3.peg.991"/>
<feature type="domain" description="Glycoside-hydrolase family GH114 TIM-barrel" evidence="1">
    <location>
        <begin position="22"/>
        <end position="241"/>
    </location>
</feature>
<dbReference type="InterPro" id="IPR013785">
    <property type="entry name" value="Aldolase_TIM"/>
</dbReference>
<sequence length="253" mass="27616">MLASPATLAATIILPPAGGQYDSQLGGAYPPPDGVTVLSRDRTEPPVPDLYNICYINAFQTQPHEQYLWTALPTSVLLTRPDGSFVEDPNWPGEIILDTSTFEKRAALFLVTARWIAQCARDGFQAIEADNLDTYSRSNGALTVADNLAYASALAAHAHSLGLAFAQKNGADLGPQGKSAGFDFAIVESCQMYAECDAYTDVYGRNVIEIEYTDTDPRFFETACAARGEKISVIRRDRNLTMSGDPSYFYRTC</sequence>
<dbReference type="AlphaFoldDB" id="A0A0F5QF97"/>
<dbReference type="Proteomes" id="UP000033411">
    <property type="component" value="Unassembled WGS sequence"/>
</dbReference>
<name>A0A0F5QF97_9HYPH</name>
<dbReference type="EMBL" id="LANJ01000012">
    <property type="protein sequence ID" value="KKC38689.1"/>
    <property type="molecule type" value="Genomic_DNA"/>
</dbReference>
<dbReference type="InterPro" id="IPR004352">
    <property type="entry name" value="GH114_TIM-barrel"/>
</dbReference>
<keyword evidence="3" id="KW-1185">Reference proteome</keyword>
<organism evidence="2 3">
    <name type="scientific">Devosia epidermidihirudinis</name>
    <dbReference type="NCBI Taxonomy" id="1293439"/>
    <lineage>
        <taxon>Bacteria</taxon>
        <taxon>Pseudomonadati</taxon>
        <taxon>Pseudomonadota</taxon>
        <taxon>Alphaproteobacteria</taxon>
        <taxon>Hyphomicrobiales</taxon>
        <taxon>Devosiaceae</taxon>
        <taxon>Devosia</taxon>
    </lineage>
</organism>
<dbReference type="STRING" id="1293439.WH87_07090"/>
<evidence type="ECO:0000313" key="3">
    <source>
        <dbReference type="Proteomes" id="UP000033411"/>
    </source>
</evidence>
<evidence type="ECO:0000259" key="1">
    <source>
        <dbReference type="Pfam" id="PF03537"/>
    </source>
</evidence>
<dbReference type="PANTHER" id="PTHR35273:SF2">
    <property type="entry name" value="ALPHA-GALACTOSIDASE"/>
    <property type="match status" value="1"/>
</dbReference>